<evidence type="ECO:0000313" key="2">
    <source>
        <dbReference type="EMBL" id="KAJ2007558.1"/>
    </source>
</evidence>
<evidence type="ECO:0000313" key="3">
    <source>
        <dbReference type="Proteomes" id="UP001150907"/>
    </source>
</evidence>
<evidence type="ECO:0000256" key="1">
    <source>
        <dbReference type="SAM" id="Phobius"/>
    </source>
</evidence>
<comment type="caution">
    <text evidence="2">The sequence shown here is derived from an EMBL/GenBank/DDBJ whole genome shotgun (WGS) entry which is preliminary data.</text>
</comment>
<keyword evidence="1" id="KW-0472">Membrane</keyword>
<dbReference type="EMBL" id="JANBQF010000023">
    <property type="protein sequence ID" value="KAJ2007558.1"/>
    <property type="molecule type" value="Genomic_DNA"/>
</dbReference>
<keyword evidence="1" id="KW-1133">Transmembrane helix</keyword>
<proteinExistence type="predicted"/>
<dbReference type="OrthoDB" id="2103474at2759"/>
<protein>
    <submittedName>
        <fullName evidence="2">Uncharacterized protein</fullName>
    </submittedName>
</protein>
<gene>
    <name evidence="2" type="ORF">H4R26_000695</name>
</gene>
<dbReference type="InterPro" id="IPR025187">
    <property type="entry name" value="DUF4112"/>
</dbReference>
<keyword evidence="3" id="KW-1185">Reference proteome</keyword>
<dbReference type="Proteomes" id="UP001150907">
    <property type="component" value="Unassembled WGS sequence"/>
</dbReference>
<dbReference type="AlphaFoldDB" id="A0A9W8BN38"/>
<dbReference type="Pfam" id="PF13430">
    <property type="entry name" value="DUF4112"/>
    <property type="match status" value="1"/>
</dbReference>
<name>A0A9W8BN38_9FUNG</name>
<feature type="transmembrane region" description="Helical" evidence="1">
    <location>
        <begin position="84"/>
        <end position="104"/>
    </location>
</feature>
<keyword evidence="1" id="KW-0812">Transmembrane</keyword>
<organism evidence="2 3">
    <name type="scientific">Coemansia thaxteri</name>
    <dbReference type="NCBI Taxonomy" id="2663907"/>
    <lineage>
        <taxon>Eukaryota</taxon>
        <taxon>Fungi</taxon>
        <taxon>Fungi incertae sedis</taxon>
        <taxon>Zoopagomycota</taxon>
        <taxon>Kickxellomycotina</taxon>
        <taxon>Kickxellomycetes</taxon>
        <taxon>Kickxellales</taxon>
        <taxon>Kickxellaceae</taxon>
        <taxon>Coemansia</taxon>
    </lineage>
</organism>
<reference evidence="2" key="1">
    <citation type="submission" date="2022-07" db="EMBL/GenBank/DDBJ databases">
        <title>Phylogenomic reconstructions and comparative analyses of Kickxellomycotina fungi.</title>
        <authorList>
            <person name="Reynolds N.K."/>
            <person name="Stajich J.E."/>
            <person name="Barry K."/>
            <person name="Grigoriev I.V."/>
            <person name="Crous P."/>
            <person name="Smith M.E."/>
        </authorList>
    </citation>
    <scope>NUCLEOTIDE SEQUENCE</scope>
    <source>
        <strain evidence="2">IMI 214461</strain>
    </source>
</reference>
<sequence>MDPSGLQRSYTYRHMSRSQSLALNDLRAATAQLDTCYMGTLVLTQSEYCLLLPLLNPIVICWNTRHYRRLCRTADLAATARRQMLANLLLVSLLGFIPIVNIIFTRRFKCNMRNLAIVESQLQANEDKTFYHKDGATTDDAPLPAHIERLFNKCPVFKRGDQASIADAQRNSPASVYSSPRTSLSDLGYYKEAAFAASMNSMQTDDVASTVIDIADGSSHEPKTLESETIANPATTKDATTIDEAILEQSPAGLQSWLYAPVAYMASWIWGTETMA</sequence>
<accession>A0A9W8BN38</accession>